<dbReference type="Proteomes" id="UP000013232">
    <property type="component" value="Unassembled WGS sequence"/>
</dbReference>
<proteinExistence type="predicted"/>
<keyword evidence="1" id="KW-1133">Transmembrane helix</keyword>
<keyword evidence="3" id="KW-1185">Reference proteome</keyword>
<evidence type="ECO:0000313" key="3">
    <source>
        <dbReference type="Proteomes" id="UP000013232"/>
    </source>
</evidence>
<evidence type="ECO:0000313" key="2">
    <source>
        <dbReference type="EMBL" id="ENO86348.1"/>
    </source>
</evidence>
<dbReference type="RefSeq" id="WP_004340506.1">
    <property type="nucleotide sequence ID" value="NZ_AMXE01000056.1"/>
</dbReference>
<dbReference type="OrthoDB" id="7025931at2"/>
<gene>
    <name evidence="2" type="ORF">C666_13400</name>
</gene>
<feature type="transmembrane region" description="Helical" evidence="1">
    <location>
        <begin position="91"/>
        <end position="114"/>
    </location>
</feature>
<keyword evidence="1" id="KW-0472">Membrane</keyword>
<keyword evidence="1" id="KW-0812">Transmembrane</keyword>
<name>N6YW53_THAL4</name>
<accession>N6YW53</accession>
<organism evidence="2 3">
    <name type="scientific">Thauera linaloolentis (strain DSM 12138 / JCM 21573 / CCUG 41526 / CIP 105981 / IAM 15112 / NBRC 102519 / 47Lol)</name>
    <dbReference type="NCBI Taxonomy" id="1123367"/>
    <lineage>
        <taxon>Bacteria</taxon>
        <taxon>Pseudomonadati</taxon>
        <taxon>Pseudomonadota</taxon>
        <taxon>Betaproteobacteria</taxon>
        <taxon>Rhodocyclales</taxon>
        <taxon>Zoogloeaceae</taxon>
        <taxon>Thauera</taxon>
    </lineage>
</organism>
<dbReference type="eggNOG" id="ENOG502ZCMU">
    <property type="taxonomic scope" value="Bacteria"/>
</dbReference>
<sequence length="364" mass="40040">MLADLGLNVARSIPVDQVIGLATGNLTLHGGVIRDTTGRIVSHLAMPASAGLLNAVPGFGVIGSIVNGIQLQALSSNVAAVKAATEQILNYSMAATALSGLGLVTSVTGFTFLASRLRRIDQKLNAIEKQTKAIKRFLQSSQRAKLQAAIEHLHLSQRATDEAMRRDLLLQSKQSFTTLAYHYRSQFDEIEDIVELNASEDCYMLACLGSVMATSDLGMGDAARDEMEKHRQEWRVLARRHCGKLLLQDDPVHLLDMRYVQSLPAANLIRLLDFVNGTQRGVQWIDELRKTLDKTTLVRSTFSGRDSSVVDYANKLLVKDEVLQGFSAHMGFLAEKKISISHFSSKVEKLRELEGAKFLLLSHA</sequence>
<reference evidence="2 3" key="1">
    <citation type="submission" date="2012-09" db="EMBL/GenBank/DDBJ databases">
        <title>Draft Genome Sequences of 6 Strains from Genus Thauera.</title>
        <authorList>
            <person name="Liu B."/>
            <person name="Shapleigh J.P."/>
            <person name="Frostegard A.H."/>
        </authorList>
    </citation>
    <scope>NUCLEOTIDE SEQUENCE [LARGE SCALE GENOMIC DNA]</scope>
    <source>
        <strain evidence="3">47Lol / DSM 12138</strain>
    </source>
</reference>
<dbReference type="EMBL" id="AMXE01000056">
    <property type="protein sequence ID" value="ENO86348.1"/>
    <property type="molecule type" value="Genomic_DNA"/>
</dbReference>
<evidence type="ECO:0000256" key="1">
    <source>
        <dbReference type="SAM" id="Phobius"/>
    </source>
</evidence>
<protein>
    <submittedName>
        <fullName evidence="2">Uncharacterized protein</fullName>
    </submittedName>
</protein>
<comment type="caution">
    <text evidence="2">The sequence shown here is derived from an EMBL/GenBank/DDBJ whole genome shotgun (WGS) entry which is preliminary data.</text>
</comment>
<dbReference type="AlphaFoldDB" id="N6YW53"/>